<proteinExistence type="predicted"/>
<sequence>MFGSIGDRLFILRIADASGKNFIAVSAKPPGGLGVTNVRLLNGQKNKTVLRTIARLNLS</sequence>
<name>A0A1E5QDN7_9CYAN</name>
<accession>A0A1E5QDN7</accession>
<organism evidence="1">
    <name type="scientific">Desertifilum tharense IPPAS B-1220</name>
    <dbReference type="NCBI Taxonomy" id="1781255"/>
    <lineage>
        <taxon>Bacteria</taxon>
        <taxon>Bacillati</taxon>
        <taxon>Cyanobacteriota</taxon>
        <taxon>Cyanophyceae</taxon>
        <taxon>Desertifilales</taxon>
        <taxon>Desertifilaceae</taxon>
        <taxon>Desertifilum</taxon>
    </lineage>
</organism>
<evidence type="ECO:0000313" key="1">
    <source>
        <dbReference type="EMBL" id="OEJ72769.1"/>
    </source>
</evidence>
<protein>
    <submittedName>
        <fullName evidence="1">Uncharacterized protein</fullName>
    </submittedName>
</protein>
<gene>
    <name evidence="1" type="ORF">BH720_22580</name>
</gene>
<dbReference type="STRING" id="1781255.BH720_22580"/>
<reference evidence="1" key="1">
    <citation type="submission" date="2016-09" db="EMBL/GenBank/DDBJ databases">
        <title>Draft genome of thermotolerant cyanobacterium Desertifilum sp. strain IPPAS B-1220.</title>
        <authorList>
            <person name="Sinetova M.A."/>
            <person name="Bolakhan K."/>
            <person name="Zayadan B.K."/>
            <person name="Mironov K.S."/>
            <person name="Ustinova V."/>
            <person name="Kupriyanova E.V."/>
            <person name="Sidorov R.A."/>
            <person name="Skrypnik A.N."/>
            <person name="Gogoleva N.E."/>
            <person name="Gogolev Y.V."/>
            <person name="Los D.A."/>
        </authorList>
    </citation>
    <scope>NUCLEOTIDE SEQUENCE [LARGE SCALE GENOMIC DNA]</scope>
    <source>
        <strain evidence="1">IPPAS B-1220</strain>
    </source>
</reference>
<comment type="caution">
    <text evidence="1">The sequence shown here is derived from an EMBL/GenBank/DDBJ whole genome shotgun (WGS) entry which is preliminary data.</text>
</comment>
<dbReference type="EMBL" id="MJGC01000110">
    <property type="protein sequence ID" value="OEJ72769.1"/>
    <property type="molecule type" value="Genomic_DNA"/>
</dbReference>
<dbReference type="AlphaFoldDB" id="A0A1E5QDN7"/>